<feature type="region of interest" description="Disordered" evidence="4">
    <location>
        <begin position="1276"/>
        <end position="1302"/>
    </location>
</feature>
<evidence type="ECO:0000256" key="3">
    <source>
        <dbReference type="ARBA" id="ARBA00022737"/>
    </source>
</evidence>
<dbReference type="PROSITE" id="PS51450">
    <property type="entry name" value="LRR"/>
    <property type="match status" value="6"/>
</dbReference>
<keyword evidence="3" id="KW-0677">Repeat</keyword>
<dbReference type="Proteomes" id="UP001075354">
    <property type="component" value="Chromosome 9"/>
</dbReference>
<feature type="region of interest" description="Disordered" evidence="4">
    <location>
        <begin position="1317"/>
        <end position="1396"/>
    </location>
</feature>
<dbReference type="InterPro" id="IPR032675">
    <property type="entry name" value="LRR_dom_sf"/>
</dbReference>
<dbReference type="InterPro" id="IPR000483">
    <property type="entry name" value="Cys-rich_flank_reg_C"/>
</dbReference>
<keyword evidence="7" id="KW-1185">Reference proteome</keyword>
<dbReference type="PANTHER" id="PTHR24366:SF96">
    <property type="entry name" value="LEUCINE RICH REPEAT CONTAINING 53"/>
    <property type="match status" value="1"/>
</dbReference>
<evidence type="ECO:0000256" key="2">
    <source>
        <dbReference type="ARBA" id="ARBA00022729"/>
    </source>
</evidence>
<feature type="compositionally biased region" description="Low complexity" evidence="4">
    <location>
        <begin position="1334"/>
        <end position="1349"/>
    </location>
</feature>
<dbReference type="PANTHER" id="PTHR24366">
    <property type="entry name" value="IG(IMMUNOGLOBULIN) AND LRR(LEUCINE RICH REPEAT) DOMAINS"/>
    <property type="match status" value="1"/>
</dbReference>
<comment type="caution">
    <text evidence="6">The sequence shown here is derived from an EMBL/GenBank/DDBJ whole genome shotgun (WGS) entry which is preliminary data.</text>
</comment>
<dbReference type="SUPFAM" id="SSF52058">
    <property type="entry name" value="L domain-like"/>
    <property type="match status" value="3"/>
</dbReference>
<proteinExistence type="predicted"/>
<dbReference type="SMART" id="SM00082">
    <property type="entry name" value="LRRCT"/>
    <property type="match status" value="1"/>
</dbReference>
<feature type="compositionally biased region" description="Low complexity" evidence="4">
    <location>
        <begin position="1478"/>
        <end position="1501"/>
    </location>
</feature>
<dbReference type="SMART" id="SM00368">
    <property type="entry name" value="LRR_RI"/>
    <property type="match status" value="8"/>
</dbReference>
<dbReference type="InterPro" id="IPR001611">
    <property type="entry name" value="Leu-rich_rpt"/>
</dbReference>
<dbReference type="SMART" id="SM00364">
    <property type="entry name" value="LRR_BAC"/>
    <property type="match status" value="7"/>
</dbReference>
<dbReference type="Pfam" id="PF13855">
    <property type="entry name" value="LRR_8"/>
    <property type="match status" value="8"/>
</dbReference>
<keyword evidence="1" id="KW-0433">Leucine-rich repeat</keyword>
<evidence type="ECO:0000313" key="6">
    <source>
        <dbReference type="EMBL" id="KAJ1524026.1"/>
    </source>
</evidence>
<keyword evidence="2" id="KW-0732">Signal</keyword>
<dbReference type="SMART" id="SM00369">
    <property type="entry name" value="LRR_TYP"/>
    <property type="match status" value="24"/>
</dbReference>
<feature type="region of interest" description="Disordered" evidence="4">
    <location>
        <begin position="1430"/>
        <end position="1452"/>
    </location>
</feature>
<feature type="compositionally biased region" description="Low complexity" evidence="4">
    <location>
        <begin position="1378"/>
        <end position="1396"/>
    </location>
</feature>
<feature type="domain" description="LRRCT" evidence="5">
    <location>
        <begin position="895"/>
        <end position="942"/>
    </location>
</feature>
<feature type="compositionally biased region" description="Basic and acidic residues" evidence="4">
    <location>
        <begin position="1276"/>
        <end position="1291"/>
    </location>
</feature>
<dbReference type="PRINTS" id="PR00019">
    <property type="entry name" value="LEURICHRPT"/>
</dbReference>
<dbReference type="GO" id="GO:0071944">
    <property type="term" value="C:cell periphery"/>
    <property type="evidence" value="ECO:0007669"/>
    <property type="project" value="UniProtKB-ARBA"/>
</dbReference>
<evidence type="ECO:0000259" key="5">
    <source>
        <dbReference type="SMART" id="SM00082"/>
    </source>
</evidence>
<feature type="region of interest" description="Disordered" evidence="4">
    <location>
        <begin position="1524"/>
        <end position="1572"/>
    </location>
</feature>
<dbReference type="EMBL" id="JAPTSV010000009">
    <property type="protein sequence ID" value="KAJ1524026.1"/>
    <property type="molecule type" value="Genomic_DNA"/>
</dbReference>
<evidence type="ECO:0000256" key="1">
    <source>
        <dbReference type="ARBA" id="ARBA00022614"/>
    </source>
</evidence>
<feature type="region of interest" description="Disordered" evidence="4">
    <location>
        <begin position="1177"/>
        <end position="1199"/>
    </location>
</feature>
<gene>
    <name evidence="6" type="ORF">ONE63_010567</name>
</gene>
<accession>A0AAV7XDA5</accession>
<organism evidence="6 7">
    <name type="scientific">Megalurothrips usitatus</name>
    <name type="common">bean blossom thrips</name>
    <dbReference type="NCBI Taxonomy" id="439358"/>
    <lineage>
        <taxon>Eukaryota</taxon>
        <taxon>Metazoa</taxon>
        <taxon>Ecdysozoa</taxon>
        <taxon>Arthropoda</taxon>
        <taxon>Hexapoda</taxon>
        <taxon>Insecta</taxon>
        <taxon>Pterygota</taxon>
        <taxon>Neoptera</taxon>
        <taxon>Paraneoptera</taxon>
        <taxon>Thysanoptera</taxon>
        <taxon>Terebrantia</taxon>
        <taxon>Thripoidea</taxon>
        <taxon>Thripidae</taxon>
        <taxon>Megalurothrips</taxon>
    </lineage>
</organism>
<dbReference type="InterPro" id="IPR003591">
    <property type="entry name" value="Leu-rich_rpt_typical-subtyp"/>
</dbReference>
<dbReference type="Gene3D" id="3.80.10.10">
    <property type="entry name" value="Ribonuclease Inhibitor"/>
    <property type="match status" value="5"/>
</dbReference>
<reference evidence="6" key="1">
    <citation type="submission" date="2022-12" db="EMBL/GenBank/DDBJ databases">
        <title>Chromosome-level genome assembly of the bean flower thrips Megalurothrips usitatus.</title>
        <authorList>
            <person name="Ma L."/>
            <person name="Liu Q."/>
            <person name="Li H."/>
            <person name="Cai W."/>
        </authorList>
    </citation>
    <scope>NUCLEOTIDE SEQUENCE</scope>
    <source>
        <strain evidence="6">Cailab_2022a</strain>
    </source>
</reference>
<feature type="compositionally biased region" description="Low complexity" evidence="4">
    <location>
        <begin position="1189"/>
        <end position="1199"/>
    </location>
</feature>
<dbReference type="Pfam" id="PF00560">
    <property type="entry name" value="LRR_1"/>
    <property type="match status" value="1"/>
</dbReference>
<name>A0AAV7XDA5_9NEOP</name>
<dbReference type="FunFam" id="3.80.10.10:FF:001164">
    <property type="entry name" value="GH01279p"/>
    <property type="match status" value="3"/>
</dbReference>
<evidence type="ECO:0000313" key="7">
    <source>
        <dbReference type="Proteomes" id="UP001075354"/>
    </source>
</evidence>
<feature type="region of interest" description="Disordered" evidence="4">
    <location>
        <begin position="1471"/>
        <end position="1509"/>
    </location>
</feature>
<sequence>MCVCGSPSSLRQVRCSHSELTAVLAALRNVARLLPTRPLDELILENNAWPSLGGSALAGPTGLRVSRLMLRDNGLETVAATWLAGLEDSLLELFLVEPLLRAFPDDSLTPFKRLEAVTLQCGEMQRLPRLAGLPRLRYVLVQSAMLWELPPGHLASLPYLEQLHVVSSPRLASLDAGAVSDLPRLASVNISDTGLTWVHPRALQRLPALAEVTLRANKLSDAAMVGRALSDLPTLASVRLDDNQLEILPSASFADLPALRELSLAGNRIIELQHGAFQRLPALRTLDLSRNQVRVVHPEAFLHHSAANLDQLYLQENALDNADAIRHVLDALPRLRFLDVSDNRIVEIGMGALGRGHGALERLHLDRNRVHRVFRDSLNNMPALRELRLSHNMLSNNLDQPYWNLPALKGLDLSYNQFRRCDPRLLANLPSLRRLDLSGNNIAHVDPGSFLNTPALEHINLSSNALALLSPATFRMLLNLFELDVGRNRLSHVVPGLPPGVEYLRMPMNQVTVLPPPTSPDLNLPALRLLDLSNNGLKRVPADAFRQMPGLQQLMLSGNALQSLETGALQGLNRLERLEMRGNRLTSLLPRSLQDQRLLRELDLRGNRLEALPADVLQEAASLQTIDLSRNQLASIEPDAMRGNRNLEVFRASHNALPNIPSALTQLPSLRVLDLSHNRVRDLSPGALAALTGLQELRLAKNKLRELRAGAVERLPRLQVLDLDSNELHNLQPRSLHSLPSLQQLNLARNRLQTLSEGALSDVPNLMQCELQENQLAQVSAGALAAAPHLLHLNMSYNQISALEHAGLAQLRSLEVLDLSHNRVSRVNADTLDSMEWLVELKMDNNRICNIQGVPFDNMPRLRVLSLNNNKMTSLPENTFQRLKHSVSQLQLNGNPLSCSCDLLWLHSWLLEAEAGSKAPDGPRCADGSLVKEIRVSRAECDAAAKSAPLSARQQHVNPACDAEVIELPPTNVIGTSQIVSTALEVRGSTPAPQQNVAPSPEESEYFYDDYVEYQVDENATAINNASLVATPANTVLPGQTTASLHTAVTGATASPAATAAAVASHSTPAMTPANAGPGTSSHYITGDTPTLYAGTRNKLRPSGVGLGPGMTPADDPKRMPATAGPGAAAPGGLTFFGIPLKMPSLNIGGIFGHARDADGKPVPSRTGEAAAENMTLTSRDGTPPAPPTAGAAPAAPGPTASVVRVAPVAAGGFRPMVAGPGGFTPVGPTGSPQLDIFRQQLDLSSNTRNFPSVDIVTSTSGPVVVTENYNFRDGHEERIKQHHSSEENLRVRTTYRRPGEGPGFVTVVSVSENDAIPRGSAPLREFPRDSSRESLSSSRESSREASSSSRERLPLAFPTRPPGFGKGQGSVSRVEVTTTTPPGTATASTAAATASTQYPSAGITAATTTDPAIEVEQAVIYNLGELAQASSGHGRHGTGPPSGLTDATPASTDYTASTVTATVTASTTTEEYDWTTAAPGPGSALSALLAPGGQLPGGQLPEHHMQSHSRSTVTRVSMAGAGAGLAGLAPGPAPGPALDDPQSGPIPRSAKGPHYYYAEAPGQSDSPQKQISRETHSWYYENYNRTNLQPFVGPGSEAYSRSRSGSAAASTPSWATLAATTLTLALGLLVQPRP</sequence>
<protein>
    <recommendedName>
        <fullName evidence="5">LRRCT domain-containing protein</fullName>
    </recommendedName>
</protein>
<evidence type="ECO:0000256" key="4">
    <source>
        <dbReference type="SAM" id="MobiDB-lite"/>
    </source>
</evidence>